<evidence type="ECO:0000256" key="7">
    <source>
        <dbReference type="SAM" id="MobiDB-lite"/>
    </source>
</evidence>
<proteinExistence type="inferred from homology"/>
<dbReference type="EMBL" id="LKCW01000256">
    <property type="protein sequence ID" value="KPM35373.1"/>
    <property type="molecule type" value="Genomic_DNA"/>
</dbReference>
<organism evidence="10 11">
    <name type="scientific">Neonectria ditissima</name>
    <dbReference type="NCBI Taxonomy" id="78410"/>
    <lineage>
        <taxon>Eukaryota</taxon>
        <taxon>Fungi</taxon>
        <taxon>Dikarya</taxon>
        <taxon>Ascomycota</taxon>
        <taxon>Pezizomycotina</taxon>
        <taxon>Sordariomycetes</taxon>
        <taxon>Hypocreomycetidae</taxon>
        <taxon>Hypocreales</taxon>
        <taxon>Nectriaceae</taxon>
        <taxon>Neonectria</taxon>
    </lineage>
</organism>
<evidence type="ECO:0000256" key="1">
    <source>
        <dbReference type="ARBA" id="ARBA00004141"/>
    </source>
</evidence>
<reference evidence="10 11" key="1">
    <citation type="submission" date="2015-09" db="EMBL/GenBank/DDBJ databases">
        <title>Draft genome of a European isolate of the apple canker pathogen Neonectria ditissima.</title>
        <authorList>
            <person name="Gomez-Cortecero A."/>
            <person name="Harrison R.J."/>
            <person name="Armitage A.D."/>
        </authorList>
    </citation>
    <scope>NUCLEOTIDE SEQUENCE [LARGE SCALE GENOMIC DNA]</scope>
    <source>
        <strain evidence="10 11">R09/05</strain>
    </source>
</reference>
<dbReference type="Pfam" id="PF03798">
    <property type="entry name" value="TRAM_LAG1_CLN8"/>
    <property type="match status" value="1"/>
</dbReference>
<dbReference type="SMART" id="SM00724">
    <property type="entry name" value="TLC"/>
    <property type="match status" value="1"/>
</dbReference>
<protein>
    <recommendedName>
        <fullName evidence="9">TLC domain-containing protein</fullName>
    </recommendedName>
</protein>
<evidence type="ECO:0000256" key="2">
    <source>
        <dbReference type="ARBA" id="ARBA00009808"/>
    </source>
</evidence>
<feature type="domain" description="TLC" evidence="9">
    <location>
        <begin position="223"/>
        <end position="463"/>
    </location>
</feature>
<evidence type="ECO:0000256" key="6">
    <source>
        <dbReference type="PROSITE-ProRule" id="PRU00205"/>
    </source>
</evidence>
<dbReference type="PANTHER" id="PTHR12560">
    <property type="entry name" value="LONGEVITY ASSURANCE FACTOR 1 LAG1"/>
    <property type="match status" value="1"/>
</dbReference>
<dbReference type="AlphaFoldDB" id="A0A0P7B1Z5"/>
<comment type="similarity">
    <text evidence="2">Belongs to the sphingosine N-acyltransferase family.</text>
</comment>
<dbReference type="InterPro" id="IPR016439">
    <property type="entry name" value="Lag1/Lac1-like"/>
</dbReference>
<keyword evidence="11" id="KW-1185">Reference proteome</keyword>
<feature type="compositionally biased region" description="Basic and acidic residues" evidence="7">
    <location>
        <begin position="527"/>
        <end position="544"/>
    </location>
</feature>
<keyword evidence="4 8" id="KW-1133">Transmembrane helix</keyword>
<dbReference type="STRING" id="78410.A0A0P7B1Z5"/>
<evidence type="ECO:0000256" key="8">
    <source>
        <dbReference type="SAM" id="Phobius"/>
    </source>
</evidence>
<dbReference type="Proteomes" id="UP000050424">
    <property type="component" value="Unassembled WGS sequence"/>
</dbReference>
<dbReference type="InterPro" id="IPR006634">
    <property type="entry name" value="TLC-dom"/>
</dbReference>
<feature type="region of interest" description="Disordered" evidence="7">
    <location>
        <begin position="1"/>
        <end position="60"/>
    </location>
</feature>
<dbReference type="GO" id="GO:0016020">
    <property type="term" value="C:membrane"/>
    <property type="evidence" value="ECO:0007669"/>
    <property type="project" value="UniProtKB-SubCell"/>
</dbReference>
<name>A0A0P7B1Z5_9HYPO</name>
<feature type="transmembrane region" description="Helical" evidence="8">
    <location>
        <begin position="141"/>
        <end position="158"/>
    </location>
</feature>
<feature type="transmembrane region" description="Helical" evidence="8">
    <location>
        <begin position="436"/>
        <end position="459"/>
    </location>
</feature>
<dbReference type="PANTHER" id="PTHR12560:SF0">
    <property type="entry name" value="LD18904P"/>
    <property type="match status" value="1"/>
</dbReference>
<feature type="compositionally biased region" description="Low complexity" evidence="7">
    <location>
        <begin position="23"/>
        <end position="60"/>
    </location>
</feature>
<dbReference type="GO" id="GO:0046513">
    <property type="term" value="P:ceramide biosynthetic process"/>
    <property type="evidence" value="ECO:0007669"/>
    <property type="project" value="InterPro"/>
</dbReference>
<evidence type="ECO:0000256" key="5">
    <source>
        <dbReference type="ARBA" id="ARBA00023136"/>
    </source>
</evidence>
<evidence type="ECO:0000259" key="9">
    <source>
        <dbReference type="PROSITE" id="PS50922"/>
    </source>
</evidence>
<sequence length="544" mass="61087">MADSGSPASSRVDDQVSPTTNDSAIANAPATSTPTARATATASASASASTAPKADATLDATASTTANATTSEYGYGNGLAKIKTSFVTAQRPRLKSGHSTPNMNGPLYKQSGNSVVLVRRLKRKEESTWKHLARWFVENQIGLSFNLIALLFLAHSFIPRARIHTTKFFQLSYHNPASDDYGIGFDDGYFIAFGIVVFTGLRAATMEYLLAPLAKLQGITKRKALTRFSEQAWLTVLYTVFWPLGMYIYYTSPQWLNMRALWANWPNRELGGLMKGYLLVQWAFWLQQLIVIHIEDRRKDHYQMLTHHLVTTSLIWACYVYGHTRIGNFILIIMDVGDLILPLAKCLKYCGFQKTCDAMFGLFVVSWFIARHVLYMTACWSVFTHLPEVVPHGCFNGNNEEMLEPTSPPPGLSYLFAPFMDTNGMVCYTETVKWSFLVPLLFLQLITIVWFTMIVRVVIRVLKGGVSDDVRSDDEGDEEEEEDEFIYEEAQPLEEEVGVEDLDLRNWERRSGVRKQASSSGVSLPGHSDRKELLGRIGCEKQVD</sequence>
<evidence type="ECO:0000313" key="10">
    <source>
        <dbReference type="EMBL" id="KPM35373.1"/>
    </source>
</evidence>
<feature type="transmembrane region" description="Helical" evidence="8">
    <location>
        <begin position="232"/>
        <end position="250"/>
    </location>
</feature>
<dbReference type="PROSITE" id="PS50922">
    <property type="entry name" value="TLC"/>
    <property type="match status" value="1"/>
</dbReference>
<evidence type="ECO:0000313" key="11">
    <source>
        <dbReference type="Proteomes" id="UP000050424"/>
    </source>
</evidence>
<accession>A0A0P7B1Z5</accession>
<feature type="transmembrane region" description="Helical" evidence="8">
    <location>
        <begin position="270"/>
        <end position="292"/>
    </location>
</feature>
<gene>
    <name evidence="10" type="ORF">AK830_g11196</name>
</gene>
<dbReference type="OrthoDB" id="537032at2759"/>
<dbReference type="GO" id="GO:0050291">
    <property type="term" value="F:sphingosine N-acyltransferase activity"/>
    <property type="evidence" value="ECO:0007669"/>
    <property type="project" value="InterPro"/>
</dbReference>
<feature type="transmembrane region" description="Helical" evidence="8">
    <location>
        <begin position="189"/>
        <end position="211"/>
    </location>
</feature>
<comment type="subcellular location">
    <subcellularLocation>
        <location evidence="1">Membrane</location>
        <topology evidence="1">Multi-pass membrane protein</topology>
    </subcellularLocation>
</comment>
<evidence type="ECO:0000256" key="3">
    <source>
        <dbReference type="ARBA" id="ARBA00022692"/>
    </source>
</evidence>
<feature type="transmembrane region" description="Helical" evidence="8">
    <location>
        <begin position="359"/>
        <end position="383"/>
    </location>
</feature>
<keyword evidence="3 6" id="KW-0812">Transmembrane</keyword>
<feature type="region of interest" description="Disordered" evidence="7">
    <location>
        <begin position="510"/>
        <end position="544"/>
    </location>
</feature>
<keyword evidence="5 6" id="KW-0472">Membrane</keyword>
<comment type="caution">
    <text evidence="10">The sequence shown here is derived from an EMBL/GenBank/DDBJ whole genome shotgun (WGS) entry which is preliminary data.</text>
</comment>
<evidence type="ECO:0000256" key="4">
    <source>
        <dbReference type="ARBA" id="ARBA00022989"/>
    </source>
</evidence>